<keyword evidence="2 7" id="KW-0813">Transport</keyword>
<evidence type="ECO:0000259" key="8">
    <source>
        <dbReference type="PROSITE" id="PS50928"/>
    </source>
</evidence>
<evidence type="ECO:0000256" key="2">
    <source>
        <dbReference type="ARBA" id="ARBA00022448"/>
    </source>
</evidence>
<keyword evidence="3" id="KW-1003">Cell membrane</keyword>
<keyword evidence="4 7" id="KW-0812">Transmembrane</keyword>
<feature type="transmembrane region" description="Helical" evidence="7">
    <location>
        <begin position="213"/>
        <end position="233"/>
    </location>
</feature>
<evidence type="ECO:0000256" key="1">
    <source>
        <dbReference type="ARBA" id="ARBA00004651"/>
    </source>
</evidence>
<dbReference type="InterPro" id="IPR050809">
    <property type="entry name" value="UgpAE/MalFG_permease"/>
</dbReference>
<evidence type="ECO:0000313" key="9">
    <source>
        <dbReference type="EMBL" id="MFC5403311.1"/>
    </source>
</evidence>
<evidence type="ECO:0000256" key="6">
    <source>
        <dbReference type="ARBA" id="ARBA00023136"/>
    </source>
</evidence>
<feature type="transmembrane region" description="Helical" evidence="7">
    <location>
        <begin position="20"/>
        <end position="46"/>
    </location>
</feature>
<dbReference type="CDD" id="cd06261">
    <property type="entry name" value="TM_PBP2"/>
    <property type="match status" value="1"/>
</dbReference>
<keyword evidence="6 7" id="KW-0472">Membrane</keyword>
<reference evidence="10" key="1">
    <citation type="journal article" date="2019" name="Int. J. Syst. Evol. Microbiol.">
        <title>The Global Catalogue of Microorganisms (GCM) 10K type strain sequencing project: providing services to taxonomists for standard genome sequencing and annotation.</title>
        <authorList>
            <consortium name="The Broad Institute Genomics Platform"/>
            <consortium name="The Broad Institute Genome Sequencing Center for Infectious Disease"/>
            <person name="Wu L."/>
            <person name="Ma J."/>
        </authorList>
    </citation>
    <scope>NUCLEOTIDE SEQUENCE [LARGE SCALE GENOMIC DNA]</scope>
    <source>
        <strain evidence="10">CGMCC 1.18575</strain>
    </source>
</reference>
<proteinExistence type="inferred from homology"/>
<organism evidence="9 10">
    <name type="scientific">Cohnella soli</name>
    <dbReference type="NCBI Taxonomy" id="425005"/>
    <lineage>
        <taxon>Bacteria</taxon>
        <taxon>Bacillati</taxon>
        <taxon>Bacillota</taxon>
        <taxon>Bacilli</taxon>
        <taxon>Bacillales</taxon>
        <taxon>Paenibacillaceae</taxon>
        <taxon>Cohnella</taxon>
    </lineage>
</organism>
<keyword evidence="5 7" id="KW-1133">Transmembrane helix</keyword>
<evidence type="ECO:0000256" key="3">
    <source>
        <dbReference type="ARBA" id="ARBA00022475"/>
    </source>
</evidence>
<dbReference type="PANTHER" id="PTHR43227:SF11">
    <property type="entry name" value="BLL4140 PROTEIN"/>
    <property type="match status" value="1"/>
</dbReference>
<dbReference type="EMBL" id="JBHSMI010000023">
    <property type="protein sequence ID" value="MFC5403311.1"/>
    <property type="molecule type" value="Genomic_DNA"/>
</dbReference>
<feature type="transmembrane region" description="Helical" evidence="7">
    <location>
        <begin position="119"/>
        <end position="139"/>
    </location>
</feature>
<name>A0ABW0HQE2_9BACL</name>
<protein>
    <submittedName>
        <fullName evidence="9">ABC transporter permease</fullName>
    </submittedName>
</protein>
<comment type="similarity">
    <text evidence="7">Belongs to the binding-protein-dependent transport system permease family.</text>
</comment>
<dbReference type="Gene3D" id="1.10.3720.10">
    <property type="entry name" value="MetI-like"/>
    <property type="match status" value="1"/>
</dbReference>
<sequence>MKEVHKRSGFLYELAKNRILYLMFLPVGLYFLVLAYLPMPGIIIAFKEYSYSGGIFGSKWNGWINFRFFVESGKLWTVTTNTILYNLVFLTVSTVLSVLVAVLIAEMAGKYFKKTAQTFMFLPYFISWVTVSAFVYNIFNYDYGALNRWLKALGAQPIDIYSNPNIWLLLLPLFYVWKGIGFSSILYLSAIMGADQESYESAKIDGANIFQRILYITLPMLKPTIITLVLLGLSRIMRGEFDMFYQLIGDNGLLADKTDIIDTFVFRSLVFANDFGMASAGGVYQSVLSFLIIYTVNWLVKKGNSDYALY</sequence>
<dbReference type="InterPro" id="IPR035906">
    <property type="entry name" value="MetI-like_sf"/>
</dbReference>
<feature type="transmembrane region" description="Helical" evidence="7">
    <location>
        <begin position="283"/>
        <end position="300"/>
    </location>
</feature>
<evidence type="ECO:0000256" key="5">
    <source>
        <dbReference type="ARBA" id="ARBA00022989"/>
    </source>
</evidence>
<evidence type="ECO:0000313" key="10">
    <source>
        <dbReference type="Proteomes" id="UP001596113"/>
    </source>
</evidence>
<keyword evidence="10" id="KW-1185">Reference proteome</keyword>
<dbReference type="Proteomes" id="UP001596113">
    <property type="component" value="Unassembled WGS sequence"/>
</dbReference>
<dbReference type="PROSITE" id="PS50928">
    <property type="entry name" value="ABC_TM1"/>
    <property type="match status" value="1"/>
</dbReference>
<dbReference type="InterPro" id="IPR000515">
    <property type="entry name" value="MetI-like"/>
</dbReference>
<feature type="transmembrane region" description="Helical" evidence="7">
    <location>
        <begin position="83"/>
        <end position="107"/>
    </location>
</feature>
<dbReference type="Pfam" id="PF00528">
    <property type="entry name" value="BPD_transp_1"/>
    <property type="match status" value="1"/>
</dbReference>
<feature type="transmembrane region" description="Helical" evidence="7">
    <location>
        <begin position="166"/>
        <end position="192"/>
    </location>
</feature>
<evidence type="ECO:0000256" key="7">
    <source>
        <dbReference type="RuleBase" id="RU363032"/>
    </source>
</evidence>
<comment type="caution">
    <text evidence="9">The sequence shown here is derived from an EMBL/GenBank/DDBJ whole genome shotgun (WGS) entry which is preliminary data.</text>
</comment>
<dbReference type="RefSeq" id="WP_378132547.1">
    <property type="nucleotide sequence ID" value="NZ_JBHSMI010000023.1"/>
</dbReference>
<feature type="domain" description="ABC transmembrane type-1" evidence="8">
    <location>
        <begin position="79"/>
        <end position="296"/>
    </location>
</feature>
<dbReference type="PANTHER" id="PTHR43227">
    <property type="entry name" value="BLL4140 PROTEIN"/>
    <property type="match status" value="1"/>
</dbReference>
<gene>
    <name evidence="9" type="ORF">ACFPOF_11275</name>
</gene>
<comment type="subcellular location">
    <subcellularLocation>
        <location evidence="1 7">Cell membrane</location>
        <topology evidence="1 7">Multi-pass membrane protein</topology>
    </subcellularLocation>
</comment>
<accession>A0ABW0HQE2</accession>
<evidence type="ECO:0000256" key="4">
    <source>
        <dbReference type="ARBA" id="ARBA00022692"/>
    </source>
</evidence>
<dbReference type="SUPFAM" id="SSF161098">
    <property type="entry name" value="MetI-like"/>
    <property type="match status" value="1"/>
</dbReference>